<comment type="cofactor">
    <cofactor evidence="3">
        <name>Mn(2+)</name>
        <dbReference type="ChEBI" id="CHEBI:29035"/>
    </cofactor>
    <text evidence="3">Binds 2 manganese ions per subunit.</text>
</comment>
<dbReference type="EC" id="4.1.1.2" evidence="6"/>
<feature type="binding site" evidence="3">
    <location>
        <position position="290"/>
    </location>
    <ligand>
        <name>Mn(2+)</name>
        <dbReference type="ChEBI" id="CHEBI:29035"/>
        <label>2</label>
    </ligand>
</feature>
<dbReference type="EMBL" id="JAVDPY010000006">
    <property type="protein sequence ID" value="MDR6335096.1"/>
    <property type="molecule type" value="Genomic_DNA"/>
</dbReference>
<feature type="binding site" evidence="3">
    <location>
        <position position="151"/>
    </location>
    <ligand>
        <name>Mn(2+)</name>
        <dbReference type="ChEBI" id="CHEBI:29035"/>
        <label>1</label>
    </ligand>
</feature>
<keyword evidence="3" id="KW-0464">Manganese</keyword>
<evidence type="ECO:0000313" key="7">
    <source>
        <dbReference type="Proteomes" id="UP001144397"/>
    </source>
</evidence>
<dbReference type="GeneID" id="95764136"/>
<proteinExistence type="predicted"/>
<evidence type="ECO:0000256" key="1">
    <source>
        <dbReference type="ARBA" id="ARBA00022723"/>
    </source>
</evidence>
<dbReference type="InterPro" id="IPR011051">
    <property type="entry name" value="RmlC_Cupin_sf"/>
</dbReference>
<dbReference type="Gene3D" id="2.60.120.10">
    <property type="entry name" value="Jelly Rolls"/>
    <property type="match status" value="2"/>
</dbReference>
<feature type="binding site" evidence="3">
    <location>
        <position position="297"/>
    </location>
    <ligand>
        <name>Mn(2+)</name>
        <dbReference type="ChEBI" id="CHEBI:29035"/>
        <label>2</label>
    </ligand>
</feature>
<dbReference type="SMART" id="SM00835">
    <property type="entry name" value="Cupin_1"/>
    <property type="match status" value="2"/>
</dbReference>
<dbReference type="PANTHER" id="PTHR35848">
    <property type="entry name" value="OXALATE-BINDING PROTEIN"/>
    <property type="match status" value="1"/>
</dbReference>
<dbReference type="InterPro" id="IPR051610">
    <property type="entry name" value="GPI/OXD"/>
</dbReference>
<feature type="binding site" evidence="3">
    <location>
        <position position="292"/>
    </location>
    <ligand>
        <name>Mn(2+)</name>
        <dbReference type="ChEBI" id="CHEBI:29035"/>
        <label>2</label>
    </ligand>
</feature>
<dbReference type="SUPFAM" id="SSF51182">
    <property type="entry name" value="RmlC-like cupins"/>
    <property type="match status" value="1"/>
</dbReference>
<dbReference type="AlphaFoldDB" id="A0A9W6CJM1"/>
<dbReference type="PANTHER" id="PTHR35848:SF9">
    <property type="entry name" value="SLL1358 PROTEIN"/>
    <property type="match status" value="1"/>
</dbReference>
<dbReference type="Pfam" id="PF00190">
    <property type="entry name" value="Cupin_1"/>
    <property type="match status" value="2"/>
</dbReference>
<dbReference type="CDD" id="cd20305">
    <property type="entry name" value="cupin_OxDC_C"/>
    <property type="match status" value="1"/>
</dbReference>
<dbReference type="EMBL" id="BSDO01000005">
    <property type="protein sequence ID" value="GLI23681.1"/>
    <property type="molecule type" value="Genomic_DNA"/>
</dbReference>
<protein>
    <submittedName>
        <fullName evidence="5">Oxalate decarboxylase</fullName>
        <ecNumber evidence="6">4.1.1.2</ecNumber>
    </submittedName>
</protein>
<dbReference type="InterPro" id="IPR014710">
    <property type="entry name" value="RmlC-like_jellyroll"/>
</dbReference>
<sequence>MTTSGNPPTGFYSALAQETAAAERDVSATNPGPKNRALMALNPNADCPPPTDHGVVEPFWYSFDLTHRRIQDGGWTHQVTSRELPVSKDIAGVNMRLTRGSFRELHWHLADEWAIMLSGRARVTVFTPDGALFVDDVGEGDLWLFPAGAPHSIQALGEDGCEFLLVFNQGDFSEESTLLLSDWLKHTPPDILEKNFGLDAEAIARLPKGEPLYIFPAAEPSNTLDEDIAEVARHAAPPKVSYTFKASTMTPTRESASGSVKVIDSRNFPASQKIASAIVTVKPGCIRELHWHPNGSEWQYWIKGRGRMTVFPGQEAARTMDFSSNDVGFVPNMAGHYIENTGDEDLVFLELFVAAEFHDISLNRWMRALPEQVVMAHTQLTAEEIRQIPTGHHPLLP</sequence>
<evidence type="ECO:0000313" key="5">
    <source>
        <dbReference type="EMBL" id="GLI23681.1"/>
    </source>
</evidence>
<dbReference type="CDD" id="cd20304">
    <property type="entry name" value="cupin_OxDC_N"/>
    <property type="match status" value="1"/>
</dbReference>
<keyword evidence="1 3" id="KW-0479">Metal-binding</keyword>
<dbReference type="RefSeq" id="WP_281808533.1">
    <property type="nucleotide sequence ID" value="NZ_BSDO01000005.1"/>
</dbReference>
<dbReference type="GO" id="GO:0046564">
    <property type="term" value="F:oxalate decarboxylase activity"/>
    <property type="evidence" value="ECO:0007669"/>
    <property type="project" value="UniProtKB-EC"/>
</dbReference>
<feature type="domain" description="Cupin type-1" evidence="4">
    <location>
        <begin position="244"/>
        <end position="386"/>
    </location>
</feature>
<evidence type="ECO:0000256" key="3">
    <source>
        <dbReference type="PIRSR" id="PIRSR617774-2"/>
    </source>
</evidence>
<feature type="binding site" evidence="3">
    <location>
        <position position="336"/>
    </location>
    <ligand>
        <name>Mn(2+)</name>
        <dbReference type="ChEBI" id="CHEBI:29035"/>
        <label>2</label>
    </ligand>
</feature>
<dbReference type="InterPro" id="IPR017774">
    <property type="entry name" value="Bicupin_oxalate_deCO2ase/Oxase"/>
</dbReference>
<feature type="binding site" evidence="3">
    <location>
        <position position="106"/>
    </location>
    <ligand>
        <name>Mn(2+)</name>
        <dbReference type="ChEBI" id="CHEBI:29035"/>
        <label>1</label>
    </ligand>
</feature>
<feature type="active site" description="Proton donor" evidence="2">
    <location>
        <position position="350"/>
    </location>
</feature>
<dbReference type="Proteomes" id="UP001245370">
    <property type="component" value="Unassembled WGS sequence"/>
</dbReference>
<evidence type="ECO:0000313" key="8">
    <source>
        <dbReference type="Proteomes" id="UP001245370"/>
    </source>
</evidence>
<reference evidence="5" key="1">
    <citation type="submission" date="2022-12" db="EMBL/GenBank/DDBJ databases">
        <title>Reference genome sequencing for broad-spectrum identification of bacterial and archaeal isolates by mass spectrometry.</title>
        <authorList>
            <person name="Sekiguchi Y."/>
            <person name="Tourlousse D.M."/>
        </authorList>
    </citation>
    <scope>NUCLEOTIDE SEQUENCE</scope>
    <source>
        <strain evidence="5">301</strain>
    </source>
</reference>
<dbReference type="InterPro" id="IPR006045">
    <property type="entry name" value="Cupin_1"/>
</dbReference>
<dbReference type="GO" id="GO:0033609">
    <property type="term" value="P:oxalate metabolic process"/>
    <property type="evidence" value="ECO:0007669"/>
    <property type="project" value="InterPro"/>
</dbReference>
<name>A0A9W6CJM1_XANFL</name>
<keyword evidence="6" id="KW-0456">Lyase</keyword>
<feature type="domain" description="Cupin type-1" evidence="4">
    <location>
        <begin position="63"/>
        <end position="204"/>
    </location>
</feature>
<feature type="binding site" evidence="3">
    <location>
        <position position="112"/>
    </location>
    <ligand>
        <name>Mn(2+)</name>
        <dbReference type="ChEBI" id="CHEBI:29035"/>
        <label>1</label>
    </ligand>
</feature>
<dbReference type="NCBIfam" id="TIGR03404">
    <property type="entry name" value="bicupin_oxalic"/>
    <property type="match status" value="1"/>
</dbReference>
<evidence type="ECO:0000259" key="4">
    <source>
        <dbReference type="SMART" id="SM00835"/>
    </source>
</evidence>
<evidence type="ECO:0000313" key="6">
    <source>
        <dbReference type="EMBL" id="MDR6335096.1"/>
    </source>
</evidence>
<keyword evidence="8" id="KW-1185">Reference proteome</keyword>
<evidence type="ECO:0000256" key="2">
    <source>
        <dbReference type="PIRSR" id="PIRSR617774-1"/>
    </source>
</evidence>
<feature type="binding site" evidence="3">
    <location>
        <position position="108"/>
    </location>
    <ligand>
        <name>Mn(2+)</name>
        <dbReference type="ChEBI" id="CHEBI:29035"/>
        <label>1</label>
    </ligand>
</feature>
<gene>
    <name evidence="6" type="ORF">GGQ86_003586</name>
    <name evidence="5" type="ORF">XFLAVUS301_33550</name>
</gene>
<reference evidence="6 8" key="2">
    <citation type="submission" date="2023-07" db="EMBL/GenBank/DDBJ databases">
        <title>Genomic Encyclopedia of Type Strains, Phase IV (KMG-IV): sequencing the most valuable type-strain genomes for metagenomic binning, comparative biology and taxonomic classification.</title>
        <authorList>
            <person name="Goeker M."/>
        </authorList>
    </citation>
    <scope>NUCLEOTIDE SEQUENCE [LARGE SCALE GENOMIC DNA]</scope>
    <source>
        <strain evidence="6 8">DSM 338</strain>
    </source>
</reference>
<dbReference type="Proteomes" id="UP001144397">
    <property type="component" value="Unassembled WGS sequence"/>
</dbReference>
<accession>A0A9W6CJM1</accession>
<dbReference type="GO" id="GO:0046872">
    <property type="term" value="F:metal ion binding"/>
    <property type="evidence" value="ECO:0007669"/>
    <property type="project" value="UniProtKB-KW"/>
</dbReference>
<comment type="caution">
    <text evidence="5">The sequence shown here is derived from an EMBL/GenBank/DDBJ whole genome shotgun (WGS) entry which is preliminary data.</text>
</comment>
<organism evidence="5 7">
    <name type="scientific">Xanthobacter flavus</name>
    <dbReference type="NCBI Taxonomy" id="281"/>
    <lineage>
        <taxon>Bacteria</taxon>
        <taxon>Pseudomonadati</taxon>
        <taxon>Pseudomonadota</taxon>
        <taxon>Alphaproteobacteria</taxon>
        <taxon>Hyphomicrobiales</taxon>
        <taxon>Xanthobacteraceae</taxon>
        <taxon>Xanthobacter</taxon>
    </lineage>
</organism>